<gene>
    <name evidence="2" type="ORF">ACFPCZ_01740</name>
</gene>
<dbReference type="InterPro" id="IPR009959">
    <property type="entry name" value="Cyclase_SnoaL-like"/>
</dbReference>
<feature type="region of interest" description="Disordered" evidence="1">
    <location>
        <begin position="172"/>
        <end position="191"/>
    </location>
</feature>
<comment type="caution">
    <text evidence="2">The sequence shown here is derived from an EMBL/GenBank/DDBJ whole genome shotgun (WGS) entry which is preliminary data.</text>
</comment>
<evidence type="ECO:0000313" key="2">
    <source>
        <dbReference type="EMBL" id="MFC4865342.1"/>
    </source>
</evidence>
<dbReference type="Pfam" id="PF07366">
    <property type="entry name" value="SnoaL"/>
    <property type="match status" value="1"/>
</dbReference>
<dbReference type="SUPFAM" id="SSF54427">
    <property type="entry name" value="NTF2-like"/>
    <property type="match status" value="1"/>
</dbReference>
<proteinExistence type="predicted"/>
<accession>A0ABV9SKC8</accession>
<keyword evidence="3" id="KW-1185">Reference proteome</keyword>
<evidence type="ECO:0000313" key="3">
    <source>
        <dbReference type="Proteomes" id="UP001595858"/>
    </source>
</evidence>
<dbReference type="Proteomes" id="UP001595858">
    <property type="component" value="Unassembled WGS sequence"/>
</dbReference>
<name>A0ABV9SKC8_9ACTN</name>
<dbReference type="InterPro" id="IPR032710">
    <property type="entry name" value="NTF2-like_dom_sf"/>
</dbReference>
<evidence type="ECO:0000256" key="1">
    <source>
        <dbReference type="SAM" id="MobiDB-lite"/>
    </source>
</evidence>
<dbReference type="EMBL" id="JBHSIY010000002">
    <property type="protein sequence ID" value="MFC4865342.1"/>
    <property type="molecule type" value="Genomic_DNA"/>
</dbReference>
<sequence>MTTADVKTVCLNWFDAMRSGGLEDFAARVHPEAVNREARTEPWSCRVPGPAGTHATAVLLRSAFADLDWTVHDVVAEDDMVVVHVTMSGRHVNTMYSYGEDGRVKSAFPPTGRRFAVTQTHLCRMTGGLIADHWANRDDLGMAEQLRWVPPTPAYLARMALELRRARRAEARAGGPIAEGHHHRPAPSGSE</sequence>
<reference evidence="3" key="1">
    <citation type="journal article" date="2019" name="Int. J. Syst. Evol. Microbiol.">
        <title>The Global Catalogue of Microorganisms (GCM) 10K type strain sequencing project: providing services to taxonomists for standard genome sequencing and annotation.</title>
        <authorList>
            <consortium name="The Broad Institute Genomics Platform"/>
            <consortium name="The Broad Institute Genome Sequencing Center for Infectious Disease"/>
            <person name="Wu L."/>
            <person name="Ma J."/>
        </authorList>
    </citation>
    <scope>NUCLEOTIDE SEQUENCE [LARGE SCALE GENOMIC DNA]</scope>
    <source>
        <strain evidence="3">CGMCC 4.7304</strain>
    </source>
</reference>
<dbReference type="RefSeq" id="WP_344144259.1">
    <property type="nucleotide sequence ID" value="NZ_BAAAQI010000009.1"/>
</dbReference>
<organism evidence="2 3">
    <name type="scientific">Streptomonospora arabica</name>
    <dbReference type="NCBI Taxonomy" id="412417"/>
    <lineage>
        <taxon>Bacteria</taxon>
        <taxon>Bacillati</taxon>
        <taxon>Actinomycetota</taxon>
        <taxon>Actinomycetes</taxon>
        <taxon>Streptosporangiales</taxon>
        <taxon>Nocardiopsidaceae</taxon>
        <taxon>Streptomonospora</taxon>
    </lineage>
</organism>
<dbReference type="Gene3D" id="3.10.450.50">
    <property type="match status" value="1"/>
</dbReference>
<protein>
    <submittedName>
        <fullName evidence="2">Ester cyclase</fullName>
    </submittedName>
</protein>